<gene>
    <name evidence="1" type="ORF">EIP75_11095</name>
</gene>
<comment type="caution">
    <text evidence="1">The sequence shown here is derived from an EMBL/GenBank/DDBJ whole genome shotgun (WGS) entry which is preliminary data.</text>
</comment>
<dbReference type="Proteomes" id="UP000269265">
    <property type="component" value="Unassembled WGS sequence"/>
</dbReference>
<dbReference type="OrthoDB" id="9152106at2"/>
<dbReference type="RefSeq" id="WP_125243332.1">
    <property type="nucleotide sequence ID" value="NZ_RSED01000007.1"/>
</dbReference>
<dbReference type="EMBL" id="RSED01000007">
    <property type="protein sequence ID" value="RRS04424.1"/>
    <property type="molecule type" value="Genomic_DNA"/>
</dbReference>
<protein>
    <submittedName>
        <fullName evidence="1">Uncharacterized protein</fullName>
    </submittedName>
</protein>
<keyword evidence="2" id="KW-1185">Reference proteome</keyword>
<proteinExistence type="predicted"/>
<accession>A0A3R8S355</accession>
<evidence type="ECO:0000313" key="2">
    <source>
        <dbReference type="Proteomes" id="UP000269265"/>
    </source>
</evidence>
<organism evidence="1 2">
    <name type="scientific">Aquabacterium soli</name>
    <dbReference type="NCBI Taxonomy" id="2493092"/>
    <lineage>
        <taxon>Bacteria</taxon>
        <taxon>Pseudomonadati</taxon>
        <taxon>Pseudomonadota</taxon>
        <taxon>Betaproteobacteria</taxon>
        <taxon>Burkholderiales</taxon>
        <taxon>Aquabacterium</taxon>
    </lineage>
</organism>
<evidence type="ECO:0000313" key="1">
    <source>
        <dbReference type="EMBL" id="RRS04424.1"/>
    </source>
</evidence>
<dbReference type="AlphaFoldDB" id="A0A3R8S355"/>
<name>A0A3R8S355_9BURK</name>
<reference evidence="1 2" key="1">
    <citation type="submission" date="2018-12" db="EMBL/GenBank/DDBJ databases">
        <title>The whole draft genome of Aquabacterium sp. SJQ9.</title>
        <authorList>
            <person name="Sun L."/>
            <person name="Gao X."/>
            <person name="Chen W."/>
            <person name="Huang K."/>
        </authorList>
    </citation>
    <scope>NUCLEOTIDE SEQUENCE [LARGE SCALE GENOMIC DNA]</scope>
    <source>
        <strain evidence="1 2">SJQ9</strain>
    </source>
</reference>
<sequence length="157" mass="17213">MEGASPVSVALRFPVFHVSDANSMLLTDDRFNDLCEAFRSTGGVIGAEELASTLQRSHGQGVGLVARWIVDGHLISFHWRGGYWIPRFQLLPTAEHIAPQLPPVLAELPHTSDALSRAEWFADANAALDGERPCDVLARAPQRVREAARMLRFAVDG</sequence>